<sequence length="353" mass="38464">MVKFVMSRFAQHISVIHRVALAALWSLFSAGEIAAALPVRHYYQPGEICDSVAGIASLPVGAGYVVMEARGSLPSDRERAGSSDSWWGISWGGSCRYEVTMRGRNADFGNLSDEYVVDITASHIASDGRREVVGQSTVSSGMAMAGGSNTLSVELVGDSVANVYVGKNTLAHVLTFAVDDCCMDGSAGWGIVSHGCWQPVMVMDESETDMQRSLTTGWTYETVVGYLAERRGVDAAEGVWKYFDRNNNPDKGVVGGKYVIATVRNSEGGYDVIYLDGARTGRDRWREGMLKGRLSPTIFKGHFDLVWYDALMDSVSEEANATVQQDGALLEVAFPVYETTFRFSRVPLADLLR</sequence>
<dbReference type="EMBL" id="DYXT01000007">
    <property type="protein sequence ID" value="HJE38314.1"/>
    <property type="molecule type" value="Genomic_DNA"/>
</dbReference>
<accession>A0A921E6Q1</accession>
<name>A0A921E6Q1_9BACT</name>
<proteinExistence type="predicted"/>
<reference evidence="1" key="1">
    <citation type="journal article" date="2021" name="PeerJ">
        <title>Extensive microbial diversity within the chicken gut microbiome revealed by metagenomics and culture.</title>
        <authorList>
            <person name="Gilroy R."/>
            <person name="Ravi A."/>
            <person name="Getino M."/>
            <person name="Pursley I."/>
            <person name="Horton D.L."/>
            <person name="Alikhan N.F."/>
            <person name="Baker D."/>
            <person name="Gharbi K."/>
            <person name="Hall N."/>
            <person name="Watson M."/>
            <person name="Adriaenssens E.M."/>
            <person name="Foster-Nyarko E."/>
            <person name="Jarju S."/>
            <person name="Secka A."/>
            <person name="Antonio M."/>
            <person name="Oren A."/>
            <person name="Chaudhuri R.R."/>
            <person name="La Ragione R."/>
            <person name="Hildebrand F."/>
            <person name="Pallen M.J."/>
        </authorList>
    </citation>
    <scope>NUCLEOTIDE SEQUENCE</scope>
    <source>
        <strain evidence="1">4100</strain>
    </source>
</reference>
<evidence type="ECO:0000313" key="2">
    <source>
        <dbReference type="Proteomes" id="UP000711407"/>
    </source>
</evidence>
<comment type="caution">
    <text evidence="1">The sequence shown here is derived from an EMBL/GenBank/DDBJ whole genome shotgun (WGS) entry which is preliminary data.</text>
</comment>
<organism evidence="1 2">
    <name type="scientific">Candidatus Amulumruptor caecigallinarius</name>
    <dbReference type="NCBI Taxonomy" id="2109911"/>
    <lineage>
        <taxon>Bacteria</taxon>
        <taxon>Pseudomonadati</taxon>
        <taxon>Bacteroidota</taxon>
        <taxon>Bacteroidia</taxon>
        <taxon>Bacteroidales</taxon>
        <taxon>Muribaculaceae</taxon>
        <taxon>Candidatus Amulumruptor</taxon>
    </lineage>
</organism>
<gene>
    <name evidence="1" type="ORF">K8V47_00915</name>
</gene>
<dbReference type="Proteomes" id="UP000711407">
    <property type="component" value="Unassembled WGS sequence"/>
</dbReference>
<protein>
    <submittedName>
        <fullName evidence="1">Uncharacterized protein</fullName>
    </submittedName>
</protein>
<dbReference type="AlphaFoldDB" id="A0A921E6Q1"/>
<evidence type="ECO:0000313" key="1">
    <source>
        <dbReference type="EMBL" id="HJE38314.1"/>
    </source>
</evidence>
<reference evidence="1" key="2">
    <citation type="submission" date="2021-09" db="EMBL/GenBank/DDBJ databases">
        <authorList>
            <person name="Gilroy R."/>
        </authorList>
    </citation>
    <scope>NUCLEOTIDE SEQUENCE</scope>
    <source>
        <strain evidence="1">4100</strain>
    </source>
</reference>